<dbReference type="SUPFAM" id="SSF63829">
    <property type="entry name" value="Calcium-dependent phosphotriesterase"/>
    <property type="match status" value="1"/>
</dbReference>
<evidence type="ECO:0000256" key="2">
    <source>
        <dbReference type="ARBA" id="ARBA00023157"/>
    </source>
</evidence>
<dbReference type="Gene3D" id="2.60.40.10">
    <property type="entry name" value="Immunoglobulins"/>
    <property type="match status" value="2"/>
</dbReference>
<dbReference type="HOGENOM" id="CLU_225773_0_0_7"/>
<dbReference type="InterPro" id="IPR051344">
    <property type="entry name" value="Vgb"/>
</dbReference>
<dbReference type="Proteomes" id="UP000019141">
    <property type="component" value="Unassembled WGS sequence"/>
</dbReference>
<dbReference type="SUPFAM" id="SSF49299">
    <property type="entry name" value="PKD domain"/>
    <property type="match status" value="1"/>
</dbReference>
<protein>
    <recommendedName>
        <fullName evidence="4">LamG-like jellyroll fold domain-containing protein</fullName>
    </recommendedName>
</protein>
<dbReference type="Pfam" id="PF13385">
    <property type="entry name" value="Laminin_G_3"/>
    <property type="match status" value="1"/>
</dbReference>
<gene>
    <name evidence="5" type="ORF">ETSY1_04930</name>
</gene>
<accession>W4LVC6</accession>
<evidence type="ECO:0000259" key="4">
    <source>
        <dbReference type="SMART" id="SM00560"/>
    </source>
</evidence>
<evidence type="ECO:0000256" key="3">
    <source>
        <dbReference type="SAM" id="MobiDB-lite"/>
    </source>
</evidence>
<proteinExistence type="predicted"/>
<dbReference type="Gene3D" id="2.130.10.10">
    <property type="entry name" value="YVTN repeat-like/Quinoprotein amine dehydrogenase"/>
    <property type="match status" value="1"/>
</dbReference>
<dbReference type="PANTHER" id="PTHR40274">
    <property type="entry name" value="VIRGINIAMYCIN B LYASE"/>
    <property type="match status" value="1"/>
</dbReference>
<dbReference type="InterPro" id="IPR011045">
    <property type="entry name" value="N2O_reductase_N"/>
</dbReference>
<sequence>MLTLDVDDLGHSGNGGSKTDSANVAITTIANVNDDPSNTGSLPADVPVTEDVTTPIDLSAINLADPDAGSGNLTMTLTTASGGSLTASSSGGVTVTGSGTVAMTLDGTLAALNAFLDDPAKIQYLSTLHAEGDNADTVSVNVTDNGNTGSGGGGIIPLGTVNVDITPVNDAPELDNTGTMVLTDVIQDSPNPPGNSVASIISSAGGDRITDVDSNAFEGIAVTGVDDNNGIWEYSTDSGANWDSLVTDGVANGTTDDTSTVLLDDTALIRFVPNPSYNGPAGDLTFRAWDQTVGISGDTGVNASAQGGSNAYSINAETATLSVIAAAGITNLVPGDQDTDEDTSLIFSTGNGNSIMVDDGSVDDLLVRTSLSVTNGTLTLATTNGLTFESGADGTPAMTISGLESDINAALDGLEYTPDNDYNGPANLQVITDALDGLIARYTFDNPANPGNDDSPGGAHDGTVMGGATTVPDAERGSDVLQLDGTNDYIIIPGRLGSPQHVTLAAWVNLNPGLASKNDELISIGDNIAIRLDQNVIIDLGVTGFYHAGGLVFRSNHTGTNIAGTGWHHVVYTVDTTNDVQVVYIDGVAAKTENFISSIDYSLGTDTFIGRHGNSSNSFFLHGKVDDARIYDRALSAAEVVSLFAGAMGSGGSSDTDQIDITVNPIKDAPVLTVVTPALTSINEDDINNVGDPISSIITGAVADVDDGSVEGIAIIGVNPANGTWAYTTTNGASWNPVGVVTNGNARLLAADANTRIRFEPNPDYNGTLSPAITFRAWDQTQGINGGIADTGTGGDTSAFSTNTDTAELTVNPENDPPVATITQPSYPVIENTPLDLHGTGLAVSDPDAGTNAIRVNLSVSLRTLSVNNGTTGVAVSDSGTGNVTLIGTLNQLNDLLSGNGGATITYDTGSADDTLTLAVDDLGHSGNGGSKTDVANVAITTIPDTNDDPSNTGSLPANLVVTEDVPTPIDLSAINLADPDAGSGNLSMTLTTASGGLLTASNSGGVTVGGSGTSVLTLDGTLAALNAYLTPPLQIQYQGVMDVAGNGVDNLTINVTDNGHTGSGGGGSIALGNIPVNITPVNDDPVAHAGGPYPIDEGDGVTLNAALSTDIDGPALTYHWELNGDNSFDDATGIAPSLTWAQLQSFGINDGDQSYPIEVRVEDGAGGSNDAAGTIQVTNVAPVLTPSGANAVTAGQSYTLNLSVNDPGDDTITSWVINWGDGTIDTVPGNPASTTHIYTQPGFTYNILASATDEDGTVLQNDLVVPSYNRNSIFRFQATTGNFLEEFANANGLDDPIQAIIGPDGKLYVSGEKSDDVLRYDPLTGAFIDIFVTNGSGGLNEASGMTFGPDGHLYVSSGATDEVLRFDGATGAFVDDFVTSQSGGLRAPYSLTFGPDGHLYVASFTQDNVLRFDGATGAFIDIFVTAGSGGLNTPEQLTFGPDGHLYVASLSTSDVLRYHGATGAFIDMFVTTNLGGLDEPAGLAFGPDGHLYVADYRNDLILRYDGTTGAFIDTYVSAGSGGLDQPIFTTFLPQHQVHVNANIPPMIDLPSGTLAYTENSPPAIVDAAATLSDPDSLDFDTGTLTVDFTAGGAPNDRLEIRDQGSGAGNLTIDGIDVRYDFGAGPIVIGTVVGGTSGLTPLDITLNANANAASVEAILRNVTYENVSDNPETALRTVRFVLTDGDGGTSNAESKSITLTADNDDPSNTGALPADVIVTEDAESPLNLAAMHLEDPDADTGNLTLTLSTSASGTLTASSGGGVAVSGSGTTLLTLTGTIGALNTFLDDPNHITYLGLPNLAGDNADTLSIHVNDNGNTGTGGGSNIPLGNVNIDITASNDPPTANIVPPSYNVLENTPHPLHGTGLAITDIDAGSNPVQVTLSVGEGTIAANPGTTGALVSGSDTASVALNGTLSQISDLLDGSAGATIFYQAIDTPSLSTTFTLLIDDLGSTGGGSLTDDDTAILSITAENDLIVDTTSDVADGNTSSITALLANRGADSRLSLREVLLAANNTPNGAVADGIEFNIPLNDANHVYYRDDGIPDSLSLVVTTTLDDASISDFDPDYPGTPRSWYRISPAAALPIITETTVVDGTTQPGYIDAPIIELDGSAIASLSNGLGIAGTGSTIRGLVINRFTGHGLELSSGSNTIEGNYIGLDVSGSKGLGNDRHGLLLDGSANNQIGGTAPGTGNVISGNGWECVQIKGIGAIGNTISGNDIGTDISGTLPIPCGAGGIVVGDGANNNTIGGPGSGDGNVIAFNSGDGIKLEDAATNSIAIQGNHIFSNTGLGIDLNADGITTNDLSDSDSGANNQQNFPFLTSANSDGAGTFYIGGAIHSTASRTFRIEFFANATADASGHGEGETYLGSANATTDASGDGAFSAVLAVAVPEGSFITATATDLATSDTSEFSAAVVAQGTQHVTVGTTSDVADGDTSSITALLANRSPDQMISLREAILAANNTPNGAIEDQIDFNISDLDPGHVYYRDDGIADSLSLVAATQQDDAFITDFDPDYPGPGYSWFIIQPATSLPNLTEAVSINGYSQPGASANTLASGNNAMLRIEIDGTHMADGLHLDGDNVSISGLIINRASTRGIVVGGSGSHTIEGNFIGTDATGTMALGNNIGIRVQSPNNTIGGTTAAARNVISGNAASGLVIATVGATGNHVQGNFIGTDASGTVALGNAVDGIQITSDGNTIGGTAAGAANGISGNNDDGVSIANNAANNILYGNAIGTDLTRTLALGNGDDGITLFNNASDNIIGGIAPGQANTIAFMGGDGIQVAGSSGSGNTIRGNAIYSNGSGASDLGIDLGTNGVTPNDAGDGDTGPNDLLNFPVITSAVTNETDTLILNGTLNSLPSTDFDLDFYYTIGEGGEGAMYLGSFAVFTDASGHASFNDLTFTPVAVPNAAYITATATVTSGPETGNTSEFSEDVQATVNNQPPEATIALATYAVNEDSPLTLHATGMSVSDPDAGANGVEATLSVGEGTLTVSEGTTGVLATGSGTGTVVLDGSITQINDLLAGNAGATIAYTALDAPSTSTTLSLDINDLGHTGAGGAMIGNDTATLNITAENDDPSNTGSVPAAATVTEDDPTPVNLSAITLSDADAAGALTVTLFTSSGGTLSALSSGGVMTGGSGTSILTLNGTLAALNTFIDTPSQIQYLGAPNAAGNNADDITIQVTDNGHTGSGGGGTIVLGNVSIHITPVGDTPIAANAITPEDTLSAPIAVDRHAADGPEVTHFRISNITNGVLYQNDGTTPITNGDYILVADGQLGLRFQPAPNSTDPGSFDVESSEDGSTVAAQSGVATATITVNPINDAPELDNTGTMTLTDVLEDDANPPGDSIASIIASAGGDRITDVDSGAVEGIAVIGANDANGTWSYTLNGTDWNPMGAVSNSTVRLLAADANTRIRFLPNPNYNGVLSPAITFRAWDQTQGSNGGTTDTGTGGGSSAFSTATEIAGLTVTEVNDPPTATIAPSSYAVLENTPHALHATGLDVNDLDAEPIRYGQPLLWGKVHSR</sequence>
<dbReference type="PATRIC" id="fig|1429438.4.peg.1135"/>
<feature type="domain" description="LamG-like jellyroll fold" evidence="4">
    <location>
        <begin position="500"/>
        <end position="638"/>
    </location>
</feature>
<dbReference type="SMART" id="SM00560">
    <property type="entry name" value="LamGL"/>
    <property type="match status" value="1"/>
</dbReference>
<feature type="region of interest" description="Disordered" evidence="3">
    <location>
        <begin position="446"/>
        <end position="476"/>
    </location>
</feature>
<organism evidence="5 6">
    <name type="scientific">Entotheonella factor</name>
    <dbReference type="NCBI Taxonomy" id="1429438"/>
    <lineage>
        <taxon>Bacteria</taxon>
        <taxon>Pseudomonadati</taxon>
        <taxon>Nitrospinota/Tectimicrobiota group</taxon>
        <taxon>Candidatus Tectimicrobiota</taxon>
        <taxon>Candidatus Entotheonellia</taxon>
        <taxon>Candidatus Entotheonellales</taxon>
        <taxon>Candidatus Entotheonellaceae</taxon>
        <taxon>Candidatus Entotheonella</taxon>
    </lineage>
</organism>
<dbReference type="InterPro" id="IPR013320">
    <property type="entry name" value="ConA-like_dom_sf"/>
</dbReference>
<dbReference type="EMBL" id="AZHW01000178">
    <property type="protein sequence ID" value="ETX02074.1"/>
    <property type="molecule type" value="Genomic_DNA"/>
</dbReference>
<feature type="region of interest" description="Disordered" evidence="3">
    <location>
        <begin position="1"/>
        <end position="20"/>
    </location>
</feature>
<name>W4LVC6_ENTF1</name>
<dbReference type="SUPFAM" id="SSF50974">
    <property type="entry name" value="Nitrous oxide reductase, N-terminal domain"/>
    <property type="match status" value="1"/>
</dbReference>
<evidence type="ECO:0000256" key="1">
    <source>
        <dbReference type="ARBA" id="ARBA00022729"/>
    </source>
</evidence>
<dbReference type="SUPFAM" id="SSF49899">
    <property type="entry name" value="Concanavalin A-like lectins/glucanases"/>
    <property type="match status" value="1"/>
</dbReference>
<reference evidence="5 6" key="1">
    <citation type="journal article" date="2014" name="Nature">
        <title>An environmental bacterial taxon with a large and distinct metabolic repertoire.</title>
        <authorList>
            <person name="Wilson M.C."/>
            <person name="Mori T."/>
            <person name="Ruckert C."/>
            <person name="Uria A.R."/>
            <person name="Helf M.J."/>
            <person name="Takada K."/>
            <person name="Gernert C."/>
            <person name="Steffens U.A."/>
            <person name="Heycke N."/>
            <person name="Schmitt S."/>
            <person name="Rinke C."/>
            <person name="Helfrich E.J."/>
            <person name="Brachmann A.O."/>
            <person name="Gurgui C."/>
            <person name="Wakimoto T."/>
            <person name="Kracht M."/>
            <person name="Crusemann M."/>
            <person name="Hentschel U."/>
            <person name="Abe I."/>
            <person name="Matsunaga S."/>
            <person name="Kalinowski J."/>
            <person name="Takeyama H."/>
            <person name="Piel J."/>
        </authorList>
    </citation>
    <scope>NUCLEOTIDE SEQUENCE [LARGE SCALE GENOMIC DNA]</scope>
    <source>
        <strain evidence="6">TSY1</strain>
    </source>
</reference>
<dbReference type="InterPro" id="IPR000601">
    <property type="entry name" value="PKD_dom"/>
</dbReference>
<dbReference type="InterPro" id="IPR015943">
    <property type="entry name" value="WD40/YVTN_repeat-like_dom_sf"/>
</dbReference>
<evidence type="ECO:0000313" key="6">
    <source>
        <dbReference type="Proteomes" id="UP000019141"/>
    </source>
</evidence>
<dbReference type="InterPro" id="IPR006626">
    <property type="entry name" value="PbH1"/>
</dbReference>
<comment type="caution">
    <text evidence="5">The sequence shown here is derived from an EMBL/GenBank/DDBJ whole genome shotgun (WGS) entry which is preliminary data.</text>
</comment>
<dbReference type="InterPro" id="IPR006558">
    <property type="entry name" value="LamG-like"/>
</dbReference>
<dbReference type="SMART" id="SM00710">
    <property type="entry name" value="PbH1"/>
    <property type="match status" value="12"/>
</dbReference>
<dbReference type="CDD" id="cd00146">
    <property type="entry name" value="PKD"/>
    <property type="match status" value="1"/>
</dbReference>
<keyword evidence="1" id="KW-0732">Signal</keyword>
<keyword evidence="2" id="KW-1015">Disulfide bond</keyword>
<evidence type="ECO:0000313" key="5">
    <source>
        <dbReference type="EMBL" id="ETX02074.1"/>
    </source>
</evidence>
<dbReference type="PANTHER" id="PTHR40274:SF3">
    <property type="entry name" value="VIRGINIAMYCIN B LYASE"/>
    <property type="match status" value="1"/>
</dbReference>
<dbReference type="Gene3D" id="2.60.120.200">
    <property type="match status" value="1"/>
</dbReference>
<dbReference type="InterPro" id="IPR035986">
    <property type="entry name" value="PKD_dom_sf"/>
</dbReference>
<dbReference type="InterPro" id="IPR013783">
    <property type="entry name" value="Ig-like_fold"/>
</dbReference>
<dbReference type="CDD" id="cd05819">
    <property type="entry name" value="NHL"/>
    <property type="match status" value="1"/>
</dbReference>
<keyword evidence="6" id="KW-1185">Reference proteome</keyword>
<dbReference type="Pfam" id="PF18911">
    <property type="entry name" value="PKD_4"/>
    <property type="match status" value="2"/>
</dbReference>